<proteinExistence type="predicted"/>
<dbReference type="OrthoDB" id="9782449at2"/>
<dbReference type="EMBL" id="CP007139">
    <property type="protein sequence ID" value="AIE86642.1"/>
    <property type="molecule type" value="Genomic_DNA"/>
</dbReference>
<name>A0A068NTH5_FIMGI</name>
<gene>
    <name evidence="1" type="ORF">OP10G_3274</name>
</gene>
<dbReference type="HOGENOM" id="CLU_598164_0_0_0"/>
<dbReference type="RefSeq" id="WP_025229412.1">
    <property type="nucleotide sequence ID" value="NZ_CP007139.1"/>
</dbReference>
<dbReference type="Proteomes" id="UP000027982">
    <property type="component" value="Chromosome"/>
</dbReference>
<dbReference type="KEGG" id="fgi:OP10G_3274"/>
<accession>A0A068NTH5</accession>
<reference evidence="1 2" key="1">
    <citation type="journal article" date="2014" name="PLoS ONE">
        <title>The first complete genome sequence of the class fimbriimonadia in the phylum armatimonadetes.</title>
        <authorList>
            <person name="Hu Z.Y."/>
            <person name="Wang Y.Z."/>
            <person name="Im W.T."/>
            <person name="Wang S.Y."/>
            <person name="Zhao G.P."/>
            <person name="Zheng H.J."/>
            <person name="Quan Z.X."/>
        </authorList>
    </citation>
    <scope>NUCLEOTIDE SEQUENCE [LARGE SCALE GENOMIC DNA]</scope>
    <source>
        <strain evidence="1">Gsoil 348</strain>
    </source>
</reference>
<dbReference type="SUPFAM" id="SSF53756">
    <property type="entry name" value="UDP-Glycosyltransferase/glycogen phosphorylase"/>
    <property type="match status" value="1"/>
</dbReference>
<protein>
    <submittedName>
        <fullName evidence="1">Capsule polysaccharide biosynthesis protein</fullName>
    </submittedName>
</protein>
<keyword evidence="2" id="KW-1185">Reference proteome</keyword>
<organism evidence="1 2">
    <name type="scientific">Fimbriimonas ginsengisoli Gsoil 348</name>
    <dbReference type="NCBI Taxonomy" id="661478"/>
    <lineage>
        <taxon>Bacteria</taxon>
        <taxon>Bacillati</taxon>
        <taxon>Armatimonadota</taxon>
        <taxon>Fimbriimonadia</taxon>
        <taxon>Fimbriimonadales</taxon>
        <taxon>Fimbriimonadaceae</taxon>
        <taxon>Fimbriimonas</taxon>
    </lineage>
</organism>
<evidence type="ECO:0000313" key="1">
    <source>
        <dbReference type="EMBL" id="AIE86642.1"/>
    </source>
</evidence>
<sequence length="491" mass="56494">MSQVNVCFFSIWERTETWIATGKKLAENGVQVFHVVTPREYFDMCLANGVPKENILWLRIDDALAAPLDTESLDRIRHYEEITGISLKNYLMMDRFLRTRPWEEMIKYAAYCFRRIHDFLDKNDVRFCSGEPSDTHDLVAMLICRATGRHYGAPFDIRFPVNRFVLWDSEIEATPFITAAKTPNDVSPEMLELAAEARNKILNRQRMQHLAVKRKAPSIGLKFISRVTRGVIYRAAVRSKHDGHMYTVKSVLFDLKYHMIPINYRRNKLQWDRLFEKPVEGEKFVLYTLNYQPEHSIDVESPHWMNAYEVVKSISRMLPVDTRLYIKEHPSALGIRSPQYLKMMKRLPGVRLIDPYVDSHDLLTKAVLTVSLTGTICVEAAMYGKPAAIISDTFIGLFSTVRVLSHPREVADLLRKPPPVHDLDHDLRVMAWMLENAHEGTIVDRITNPIGTSEENIKLVSQGYMRVINAISDGRIQPRPLLDGTQPCPAS</sequence>
<dbReference type="STRING" id="661478.OP10G_3274"/>
<dbReference type="eggNOG" id="COG3562">
    <property type="taxonomic scope" value="Bacteria"/>
</dbReference>
<evidence type="ECO:0000313" key="2">
    <source>
        <dbReference type="Proteomes" id="UP000027982"/>
    </source>
</evidence>
<dbReference type="AlphaFoldDB" id="A0A068NTH5"/>